<comment type="caution">
    <text evidence="8">The sequence shown here is derived from an EMBL/GenBank/DDBJ whole genome shotgun (WGS) entry which is preliminary data.</text>
</comment>
<organism evidence="8 9">
    <name type="scientific">Micromonospora chalcea</name>
    <dbReference type="NCBI Taxonomy" id="1874"/>
    <lineage>
        <taxon>Bacteria</taxon>
        <taxon>Bacillati</taxon>
        <taxon>Actinomycetota</taxon>
        <taxon>Actinomycetes</taxon>
        <taxon>Micromonosporales</taxon>
        <taxon>Micromonosporaceae</taxon>
        <taxon>Micromonospora</taxon>
    </lineage>
</organism>
<keyword evidence="5 7" id="KW-0408">Iron</keyword>
<evidence type="ECO:0000256" key="6">
    <source>
        <dbReference type="ARBA" id="ARBA00023033"/>
    </source>
</evidence>
<dbReference type="Pfam" id="PF00067">
    <property type="entry name" value="p450"/>
    <property type="match status" value="1"/>
</dbReference>
<evidence type="ECO:0000256" key="7">
    <source>
        <dbReference type="RuleBase" id="RU000461"/>
    </source>
</evidence>
<gene>
    <name evidence="8" type="ORF">DLJ60_20515</name>
</gene>
<keyword evidence="9" id="KW-1185">Reference proteome</keyword>
<comment type="similarity">
    <text evidence="1 7">Belongs to the cytochrome P450 family.</text>
</comment>
<dbReference type="Gene3D" id="1.10.630.10">
    <property type="entry name" value="Cytochrome P450"/>
    <property type="match status" value="1"/>
</dbReference>
<dbReference type="InterPro" id="IPR001128">
    <property type="entry name" value="Cyt_P450"/>
</dbReference>
<protein>
    <submittedName>
        <fullName evidence="8">Cytochrome P450</fullName>
    </submittedName>
</protein>
<dbReference type="SUPFAM" id="SSF48264">
    <property type="entry name" value="Cytochrome P450"/>
    <property type="match status" value="1"/>
</dbReference>
<evidence type="ECO:0000256" key="4">
    <source>
        <dbReference type="ARBA" id="ARBA00023002"/>
    </source>
</evidence>
<accession>A0ABX9Y039</accession>
<dbReference type="PRINTS" id="PR00385">
    <property type="entry name" value="P450"/>
</dbReference>
<dbReference type="Proteomes" id="UP000274694">
    <property type="component" value="Unassembled WGS sequence"/>
</dbReference>
<evidence type="ECO:0000256" key="3">
    <source>
        <dbReference type="ARBA" id="ARBA00022723"/>
    </source>
</evidence>
<dbReference type="InterPro" id="IPR036396">
    <property type="entry name" value="Cyt_P450_sf"/>
</dbReference>
<evidence type="ECO:0000256" key="1">
    <source>
        <dbReference type="ARBA" id="ARBA00010617"/>
    </source>
</evidence>
<dbReference type="EMBL" id="QGTA01000220">
    <property type="protein sequence ID" value="RQW90521.1"/>
    <property type="molecule type" value="Genomic_DNA"/>
</dbReference>
<dbReference type="InterPro" id="IPR017972">
    <property type="entry name" value="Cyt_P450_CS"/>
</dbReference>
<evidence type="ECO:0000256" key="2">
    <source>
        <dbReference type="ARBA" id="ARBA00022617"/>
    </source>
</evidence>
<dbReference type="PRINTS" id="PR00463">
    <property type="entry name" value="EP450I"/>
</dbReference>
<evidence type="ECO:0000313" key="9">
    <source>
        <dbReference type="Proteomes" id="UP000274694"/>
    </source>
</evidence>
<dbReference type="PANTHER" id="PTHR24291">
    <property type="entry name" value="CYTOCHROME P450 FAMILY 4"/>
    <property type="match status" value="1"/>
</dbReference>
<name>A0ABX9Y039_MICCH</name>
<evidence type="ECO:0000256" key="5">
    <source>
        <dbReference type="ARBA" id="ARBA00023004"/>
    </source>
</evidence>
<dbReference type="PROSITE" id="PS00086">
    <property type="entry name" value="CYTOCHROME_P450"/>
    <property type="match status" value="1"/>
</dbReference>
<keyword evidence="4 7" id="KW-0560">Oxidoreductase</keyword>
<dbReference type="InterPro" id="IPR050196">
    <property type="entry name" value="Cytochrome_P450_Monoox"/>
</dbReference>
<dbReference type="PANTHER" id="PTHR24291:SF50">
    <property type="entry name" value="BIFUNCTIONAL ALBAFLAVENONE MONOOXYGENASE_TERPENE SYNTHASE"/>
    <property type="match status" value="1"/>
</dbReference>
<sequence>MVDVRRSIERGIIVTTQLSKAAVVPGPAGHPLLGMLPALRRDLLGTILDGFHTYGDVVAYHVGLPQGPRAVSMDVVNVHHPDGIHQVLTTPQVFSRRASAYEILREFIGEGLLTSDGDRWLRQRRTLQPLFTPRRVARYTELMTEEAARVADDMALTTGSVVDLYQVMQRYTMRVVGRALFGDDIDEVVPRLQELMPILGDLALARALQVVKLPLSWPTPRARRIGQVRASQYEIVDRIIADRQGRAVGEGKEDLLSRLFAAEDPETGQALSIEEIRDQVLVFLLAGHETTSAGLAFTMHLLGRHPDVQERVAAEAATGDGELVRAAVLEGMRLYPPVYSMERMSETDVVVSGHRIPANTKVVLAPWVTHRHPEFWPDPERFEPDRFLGRQERPRYAYFPFGGGPRSCIGEHFALLEMTVLLSALLARYRVDTRDERLELVPMVTLRPAGAVRATLTVR</sequence>
<keyword evidence="6 7" id="KW-0503">Monooxygenase</keyword>
<keyword evidence="2 7" id="KW-0349">Heme</keyword>
<keyword evidence="3 7" id="KW-0479">Metal-binding</keyword>
<reference evidence="8 9" key="1">
    <citation type="submission" date="2018-05" db="EMBL/GenBank/DDBJ databases">
        <title>Micromonospora from Atacama Desert.</title>
        <authorList>
            <person name="Carro L."/>
            <person name="Goodfellow M."/>
            <person name="Klenk H.-P."/>
        </authorList>
    </citation>
    <scope>NUCLEOTIDE SEQUENCE [LARGE SCALE GENOMIC DNA]</scope>
    <source>
        <strain evidence="8 9">LB41</strain>
    </source>
</reference>
<proteinExistence type="inferred from homology"/>
<evidence type="ECO:0000313" key="8">
    <source>
        <dbReference type="EMBL" id="RQW90521.1"/>
    </source>
</evidence>
<dbReference type="InterPro" id="IPR002401">
    <property type="entry name" value="Cyt_P450_E_grp-I"/>
</dbReference>